<feature type="compositionally biased region" description="Low complexity" evidence="11">
    <location>
        <begin position="379"/>
        <end position="396"/>
    </location>
</feature>
<dbReference type="VEuPathDB" id="FungiDB:MGYG_00763"/>
<dbReference type="eggNOG" id="ENOG502QRZZ">
    <property type="taxonomic scope" value="Eukaryota"/>
</dbReference>
<dbReference type="EMBL" id="DS989822">
    <property type="protein sequence ID" value="EFQ97723.1"/>
    <property type="molecule type" value="Genomic_DNA"/>
</dbReference>
<evidence type="ECO:0000256" key="5">
    <source>
        <dbReference type="ARBA" id="ARBA00022729"/>
    </source>
</evidence>
<evidence type="ECO:0000256" key="6">
    <source>
        <dbReference type="ARBA" id="ARBA00023136"/>
    </source>
</evidence>
<keyword evidence="13" id="KW-1185">Reference proteome</keyword>
<dbReference type="InterPro" id="IPR017853">
    <property type="entry name" value="GH"/>
</dbReference>
<sequence>MKATIATLAVALGASTALAGSITPVTVKGNAFFKGDERFYIRGVDYQPGGSSKVVDPIADVETCKRDIKYFKELGLNTIRIYTVDNTKNHDECMKLLADAGIYLVLDVNTPKYSLNRADPEISYNAVYLQSIFATVQMFAKYDNTLAFFSGNEVINDGKTSTVAPFVKAVTRDIRNFIKQRGLRKVPVGYSAADIDSNREQTAHYMNCGSDEERSDFFAFNDYSWCSPSSFQTSGWDKKVETFSDYGIPIFLSEYGCNLNKRDFSEVESLYSKEMTGVYSGGLVYEYSQEPSNYGLVEIKGSSDPSKLKDYNALKEAFSKVKNPSGDGGYNKKGGASKCPAKKAPVWDVNGEEKLPTLPTDAQKYMKDGAGDGPGLTGSGSQSSGSKAEGPNTSGDSNGGSSGSGNNGNHSAAAGLHAPASLAVVVAIGLSTLFGASMIMI</sequence>
<comment type="subcellular location">
    <subcellularLocation>
        <location evidence="1 10">Cell membrane</location>
        <topology evidence="1 10">Lipid-anchor</topology>
        <topology evidence="1 10">GPI-anchor</topology>
    </subcellularLocation>
</comment>
<dbReference type="GO" id="GO:0071970">
    <property type="term" value="P:fungal-type cell wall (1-&gt;3)-beta-D-glucan biosynthetic process"/>
    <property type="evidence" value="ECO:0007669"/>
    <property type="project" value="TreeGrafter"/>
</dbReference>
<reference evidence="13" key="1">
    <citation type="journal article" date="2012" name="MBio">
        <title>Comparative genome analysis of Trichophyton rubrum and related dermatophytes reveals candidate genes involved in infection.</title>
        <authorList>
            <person name="Martinez D.A."/>
            <person name="Oliver B.G."/>
            <person name="Graeser Y."/>
            <person name="Goldberg J.M."/>
            <person name="Li W."/>
            <person name="Martinez-Rossi N.M."/>
            <person name="Monod M."/>
            <person name="Shelest E."/>
            <person name="Barton R.C."/>
            <person name="Birch E."/>
            <person name="Brakhage A.A."/>
            <person name="Chen Z."/>
            <person name="Gurr S.J."/>
            <person name="Heiman D."/>
            <person name="Heitman J."/>
            <person name="Kosti I."/>
            <person name="Rossi A."/>
            <person name="Saif S."/>
            <person name="Samalova M."/>
            <person name="Saunders C.W."/>
            <person name="Shea T."/>
            <person name="Summerbell R.C."/>
            <person name="Xu J."/>
            <person name="Young S."/>
            <person name="Zeng Q."/>
            <person name="Birren B.W."/>
            <person name="Cuomo C.A."/>
            <person name="White T.C."/>
        </authorList>
    </citation>
    <scope>NUCLEOTIDE SEQUENCE [LARGE SCALE GENOMIC DNA]</scope>
    <source>
        <strain evidence="13">ATCC MYA-4604 / CBS 118893</strain>
    </source>
</reference>
<dbReference type="FunFam" id="3.20.20.80:FF:000032">
    <property type="entry name" value="1,3-beta-glucanosyltransferase"/>
    <property type="match status" value="1"/>
</dbReference>
<dbReference type="GO" id="GO:0005886">
    <property type="term" value="C:plasma membrane"/>
    <property type="evidence" value="ECO:0007669"/>
    <property type="project" value="UniProtKB-SubCell"/>
</dbReference>
<evidence type="ECO:0000256" key="8">
    <source>
        <dbReference type="ARBA" id="ARBA00023288"/>
    </source>
</evidence>
<evidence type="ECO:0000313" key="12">
    <source>
        <dbReference type="EMBL" id="EFQ97723.1"/>
    </source>
</evidence>
<dbReference type="HOGENOM" id="CLU_021855_1_0_1"/>
<keyword evidence="3 10" id="KW-0336">GPI-anchor</keyword>
<dbReference type="OrthoDB" id="421038at2759"/>
<dbReference type="AlphaFoldDB" id="E5R1M5"/>
<dbReference type="GO" id="GO:0042124">
    <property type="term" value="F:1,3-beta-glucanosyltransferase activity"/>
    <property type="evidence" value="ECO:0007669"/>
    <property type="project" value="TreeGrafter"/>
</dbReference>
<dbReference type="PANTHER" id="PTHR31468">
    <property type="entry name" value="1,3-BETA-GLUCANOSYLTRANSFERASE GAS1"/>
    <property type="match status" value="1"/>
</dbReference>
<keyword evidence="5 10" id="KW-0732">Signal</keyword>
<dbReference type="PANTHER" id="PTHR31468:SF5">
    <property type="entry name" value="1,3-BETA-GLUCANOSYLTRANSFERASE GAS5"/>
    <property type="match status" value="1"/>
</dbReference>
<accession>E5R1M5</accession>
<keyword evidence="7" id="KW-0325">Glycoprotein</keyword>
<dbReference type="GeneID" id="10031995"/>
<evidence type="ECO:0000256" key="10">
    <source>
        <dbReference type="RuleBase" id="RU361209"/>
    </source>
</evidence>
<keyword evidence="6 10" id="KW-0472">Membrane</keyword>
<evidence type="ECO:0000256" key="1">
    <source>
        <dbReference type="ARBA" id="ARBA00004609"/>
    </source>
</evidence>
<dbReference type="Pfam" id="PF03198">
    <property type="entry name" value="Glyco_hydro_72"/>
    <property type="match status" value="1"/>
</dbReference>
<dbReference type="FunCoup" id="E5R1M5">
    <property type="interactions" value="19"/>
</dbReference>
<protein>
    <recommendedName>
        <fullName evidence="10">1,3-beta-glucanosyltransferase</fullName>
        <ecNumber evidence="10">2.4.1.-</ecNumber>
    </recommendedName>
</protein>
<feature type="signal peptide" evidence="10">
    <location>
        <begin position="1"/>
        <end position="19"/>
    </location>
</feature>
<evidence type="ECO:0000256" key="2">
    <source>
        <dbReference type="ARBA" id="ARBA00007528"/>
    </source>
</evidence>
<dbReference type="InParanoid" id="E5R1M5"/>
<evidence type="ECO:0000256" key="7">
    <source>
        <dbReference type="ARBA" id="ARBA00023180"/>
    </source>
</evidence>
<organism evidence="13">
    <name type="scientific">Arthroderma gypseum (strain ATCC MYA-4604 / CBS 118893)</name>
    <name type="common">Microsporum gypseum</name>
    <dbReference type="NCBI Taxonomy" id="535722"/>
    <lineage>
        <taxon>Eukaryota</taxon>
        <taxon>Fungi</taxon>
        <taxon>Dikarya</taxon>
        <taxon>Ascomycota</taxon>
        <taxon>Pezizomycotina</taxon>
        <taxon>Eurotiomycetes</taxon>
        <taxon>Eurotiomycetidae</taxon>
        <taxon>Onygenales</taxon>
        <taxon>Arthrodermataceae</taxon>
        <taxon>Nannizzia</taxon>
    </lineage>
</organism>
<feature type="compositionally biased region" description="Gly residues" evidence="11">
    <location>
        <begin position="397"/>
        <end position="406"/>
    </location>
</feature>
<dbReference type="Proteomes" id="UP000002669">
    <property type="component" value="Unassembled WGS sequence"/>
</dbReference>
<dbReference type="OMA" id="GVNDYSW"/>
<proteinExistence type="inferred from homology"/>
<name>E5R1M5_ARTGP</name>
<evidence type="ECO:0000313" key="13">
    <source>
        <dbReference type="Proteomes" id="UP000002669"/>
    </source>
</evidence>
<evidence type="ECO:0000256" key="4">
    <source>
        <dbReference type="ARBA" id="ARBA00022679"/>
    </source>
</evidence>
<dbReference type="RefSeq" id="XP_003176675.1">
    <property type="nucleotide sequence ID" value="XM_003176627.1"/>
</dbReference>
<comment type="function">
    <text evidence="9">Splits internally a 1,3-beta-glucan molecule and transfers the newly generated reducing end (the donor) to the non-reducing end of another 1,3-beta-glucan molecule (the acceptor) forming a 1,3-beta linkage, resulting in the elongation of 1,3-beta-glucan chains in the cell wall. Involved in cell wall morphogenesis.</text>
</comment>
<comment type="similarity">
    <text evidence="2 10">Belongs to the glycosyl hydrolase 72 family.</text>
</comment>
<keyword evidence="8 10" id="KW-0449">Lipoprotein</keyword>
<dbReference type="GO" id="GO:0031505">
    <property type="term" value="P:fungal-type cell wall organization"/>
    <property type="evidence" value="ECO:0007669"/>
    <property type="project" value="TreeGrafter"/>
</dbReference>
<evidence type="ECO:0000256" key="3">
    <source>
        <dbReference type="ARBA" id="ARBA00022622"/>
    </source>
</evidence>
<feature type="region of interest" description="Disordered" evidence="11">
    <location>
        <begin position="322"/>
        <end position="410"/>
    </location>
</feature>
<evidence type="ECO:0000256" key="9">
    <source>
        <dbReference type="ARBA" id="ARBA00025026"/>
    </source>
</evidence>
<dbReference type="SUPFAM" id="SSF51445">
    <property type="entry name" value="(Trans)glycosidases"/>
    <property type="match status" value="1"/>
</dbReference>
<evidence type="ECO:0000256" key="11">
    <source>
        <dbReference type="SAM" id="MobiDB-lite"/>
    </source>
</evidence>
<dbReference type="EC" id="2.4.1.-" evidence="10"/>
<gene>
    <name evidence="12" type="ORF">MGYG_00763</name>
</gene>
<dbReference type="Gene3D" id="3.20.20.80">
    <property type="entry name" value="Glycosidases"/>
    <property type="match status" value="1"/>
</dbReference>
<keyword evidence="4 10" id="KW-0808">Transferase</keyword>
<feature type="chain" id="PRO_5005128177" description="1,3-beta-glucanosyltransferase" evidence="10">
    <location>
        <begin position="20"/>
        <end position="441"/>
    </location>
</feature>
<dbReference type="STRING" id="535722.E5R1M5"/>
<dbReference type="InterPro" id="IPR004886">
    <property type="entry name" value="Glucanosyltransferase"/>
</dbReference>
<dbReference type="GO" id="GO:0098552">
    <property type="term" value="C:side of membrane"/>
    <property type="evidence" value="ECO:0007669"/>
    <property type="project" value="UniProtKB-KW"/>
</dbReference>